<evidence type="ECO:0000256" key="12">
    <source>
        <dbReference type="ARBA" id="ARBA00023139"/>
    </source>
</evidence>
<sequence>MTVMASPWFSRLGLVLACSILTACAYAPGITMSSAGGGEAASGSGVPLPQWLRAYEPVPDGQGGYAAGGKPATGVLFPITPDLIRMQRAQLATEVGLEVKRLFGVPKPYTIGPGDVLNIVVWDHPELTLAAAASNSTTDAASLSSVGNGYNVSTDGFVQFPYAGNIKLAGLTESQACEALVTKLGKYIKNPQMTLRVQAYRSGRVYVEGEVRQPGVQSVNDIPLTLPEAIGRAGGFSETADRSTVSITRAGSTTQVNFPQLAKLGVNPSSILLAGGDMVRVLSRDESKVFVLGEVFKPTAMPLRNGQLTLSEALGESGGVSQLSGDPRQIFVLRNGAAGNAEVYHLDARTPAAYALAEGFDLKARDVVFVDPTSLVRFNRVLSLLLPSAQTANATSGIGK</sequence>
<evidence type="ECO:0000256" key="8">
    <source>
        <dbReference type="ARBA" id="ARBA00023047"/>
    </source>
</evidence>
<dbReference type="EMBL" id="JBHSMX010000010">
    <property type="protein sequence ID" value="MFC5520234.1"/>
    <property type="molecule type" value="Genomic_DNA"/>
</dbReference>
<dbReference type="InterPro" id="IPR054765">
    <property type="entry name" value="SLBB_dom"/>
</dbReference>
<evidence type="ECO:0000256" key="6">
    <source>
        <dbReference type="ARBA" id="ARBA00022692"/>
    </source>
</evidence>
<name>A0ABW0Q7F1_9BURK</name>
<feature type="chain" id="PRO_5046753267" evidence="15">
    <location>
        <begin position="28"/>
        <end position="400"/>
    </location>
</feature>
<keyword evidence="13" id="KW-0998">Cell outer membrane</keyword>
<comment type="caution">
    <text evidence="18">The sequence shown here is derived from an EMBL/GenBank/DDBJ whole genome shotgun (WGS) entry which is preliminary data.</text>
</comment>
<evidence type="ECO:0000259" key="17">
    <source>
        <dbReference type="Pfam" id="PF22461"/>
    </source>
</evidence>
<feature type="domain" description="SLBB" evidence="17">
    <location>
        <begin position="288"/>
        <end position="370"/>
    </location>
</feature>
<dbReference type="PANTHER" id="PTHR33619:SF3">
    <property type="entry name" value="POLYSACCHARIDE EXPORT PROTEIN GFCE-RELATED"/>
    <property type="match status" value="1"/>
</dbReference>
<evidence type="ECO:0000256" key="7">
    <source>
        <dbReference type="ARBA" id="ARBA00022729"/>
    </source>
</evidence>
<feature type="signal peptide" evidence="15">
    <location>
        <begin position="1"/>
        <end position="27"/>
    </location>
</feature>
<feature type="domain" description="SLBB" evidence="17">
    <location>
        <begin position="204"/>
        <end position="281"/>
    </location>
</feature>
<dbReference type="PANTHER" id="PTHR33619">
    <property type="entry name" value="POLYSACCHARIDE EXPORT PROTEIN GFCE-RELATED"/>
    <property type="match status" value="1"/>
</dbReference>
<dbReference type="Pfam" id="PF02563">
    <property type="entry name" value="Poly_export"/>
    <property type="match status" value="1"/>
</dbReference>
<dbReference type="Pfam" id="PF22461">
    <property type="entry name" value="SLBB_2"/>
    <property type="match status" value="2"/>
</dbReference>
<dbReference type="Gene3D" id="3.10.560.10">
    <property type="entry name" value="Outer membrane lipoprotein wza domain like"/>
    <property type="match status" value="2"/>
</dbReference>
<evidence type="ECO:0000256" key="10">
    <source>
        <dbReference type="ARBA" id="ARBA00023114"/>
    </source>
</evidence>
<keyword evidence="10" id="KW-0626">Porin</keyword>
<evidence type="ECO:0000256" key="1">
    <source>
        <dbReference type="ARBA" id="ARBA00004571"/>
    </source>
</evidence>
<evidence type="ECO:0000256" key="3">
    <source>
        <dbReference type="ARBA" id="ARBA00022448"/>
    </source>
</evidence>
<keyword evidence="5" id="KW-0762">Sugar transport</keyword>
<keyword evidence="3" id="KW-0813">Transport</keyword>
<organism evidence="18 19">
    <name type="scientific">Polaromonas jejuensis</name>
    <dbReference type="NCBI Taxonomy" id="457502"/>
    <lineage>
        <taxon>Bacteria</taxon>
        <taxon>Pseudomonadati</taxon>
        <taxon>Pseudomonadota</taxon>
        <taxon>Betaproteobacteria</taxon>
        <taxon>Burkholderiales</taxon>
        <taxon>Comamonadaceae</taxon>
        <taxon>Polaromonas</taxon>
    </lineage>
</organism>
<keyword evidence="12" id="KW-0564">Palmitate</keyword>
<keyword evidence="19" id="KW-1185">Reference proteome</keyword>
<evidence type="ECO:0000256" key="2">
    <source>
        <dbReference type="ARBA" id="ARBA00009450"/>
    </source>
</evidence>
<evidence type="ECO:0000256" key="11">
    <source>
        <dbReference type="ARBA" id="ARBA00023136"/>
    </source>
</evidence>
<accession>A0ABW0Q7F1</accession>
<protein>
    <submittedName>
        <fullName evidence="18">Polysaccharide biosynthesis/export family protein</fullName>
    </submittedName>
</protein>
<evidence type="ECO:0000313" key="19">
    <source>
        <dbReference type="Proteomes" id="UP001596084"/>
    </source>
</evidence>
<dbReference type="RefSeq" id="WP_245660895.1">
    <property type="nucleotide sequence ID" value="NZ_JBHSMX010000010.1"/>
</dbReference>
<evidence type="ECO:0000256" key="15">
    <source>
        <dbReference type="SAM" id="SignalP"/>
    </source>
</evidence>
<dbReference type="Gene3D" id="3.30.1950.10">
    <property type="entry name" value="wza like domain"/>
    <property type="match status" value="1"/>
</dbReference>
<keyword evidence="6" id="KW-0812">Transmembrane</keyword>
<reference evidence="19" key="1">
    <citation type="journal article" date="2019" name="Int. J. Syst. Evol. Microbiol.">
        <title>The Global Catalogue of Microorganisms (GCM) 10K type strain sequencing project: providing services to taxonomists for standard genome sequencing and annotation.</title>
        <authorList>
            <consortium name="The Broad Institute Genomics Platform"/>
            <consortium name="The Broad Institute Genome Sequencing Center for Infectious Disease"/>
            <person name="Wu L."/>
            <person name="Ma J."/>
        </authorList>
    </citation>
    <scope>NUCLEOTIDE SEQUENCE [LARGE SCALE GENOMIC DNA]</scope>
    <source>
        <strain evidence="19">CGMCC 4.7277</strain>
    </source>
</reference>
<comment type="subcellular location">
    <subcellularLocation>
        <location evidence="1">Cell outer membrane</location>
        <topology evidence="1">Multi-pass membrane protein</topology>
    </subcellularLocation>
</comment>
<evidence type="ECO:0000256" key="9">
    <source>
        <dbReference type="ARBA" id="ARBA00023065"/>
    </source>
</evidence>
<evidence type="ECO:0000259" key="16">
    <source>
        <dbReference type="Pfam" id="PF02563"/>
    </source>
</evidence>
<keyword evidence="9" id="KW-0406">Ion transport</keyword>
<evidence type="ECO:0000256" key="13">
    <source>
        <dbReference type="ARBA" id="ARBA00023237"/>
    </source>
</evidence>
<evidence type="ECO:0000256" key="5">
    <source>
        <dbReference type="ARBA" id="ARBA00022597"/>
    </source>
</evidence>
<keyword evidence="14" id="KW-0449">Lipoprotein</keyword>
<keyword evidence="7 15" id="KW-0732">Signal</keyword>
<dbReference type="Proteomes" id="UP001596084">
    <property type="component" value="Unassembled WGS sequence"/>
</dbReference>
<evidence type="ECO:0000256" key="4">
    <source>
        <dbReference type="ARBA" id="ARBA00022452"/>
    </source>
</evidence>
<keyword evidence="4" id="KW-1134">Transmembrane beta strand</keyword>
<evidence type="ECO:0000256" key="14">
    <source>
        <dbReference type="ARBA" id="ARBA00023288"/>
    </source>
</evidence>
<proteinExistence type="inferred from homology"/>
<keyword evidence="8" id="KW-0625">Polysaccharide transport</keyword>
<keyword evidence="11" id="KW-0472">Membrane</keyword>
<dbReference type="InterPro" id="IPR003715">
    <property type="entry name" value="Poly_export_N"/>
</dbReference>
<dbReference type="InterPro" id="IPR049712">
    <property type="entry name" value="Poly_export"/>
</dbReference>
<gene>
    <name evidence="18" type="ORF">ACFPP7_04800</name>
</gene>
<evidence type="ECO:0000313" key="18">
    <source>
        <dbReference type="EMBL" id="MFC5520234.1"/>
    </source>
</evidence>
<comment type="similarity">
    <text evidence="2">Belongs to the BexD/CtrA/VexA family.</text>
</comment>
<feature type="domain" description="Polysaccharide export protein N-terminal" evidence="16">
    <location>
        <begin position="106"/>
        <end position="197"/>
    </location>
</feature>